<organism evidence="2">
    <name type="scientific">bioreactor metagenome</name>
    <dbReference type="NCBI Taxonomy" id="1076179"/>
    <lineage>
        <taxon>unclassified sequences</taxon>
        <taxon>metagenomes</taxon>
        <taxon>ecological metagenomes</taxon>
    </lineage>
</organism>
<dbReference type="PANTHER" id="PTHR48075:SF5">
    <property type="entry name" value="3-HYDROXYBUTYRYL-COA DEHYDROGENASE"/>
    <property type="match status" value="1"/>
</dbReference>
<name>A0A645G4R6_9ZZZZ</name>
<dbReference type="AlphaFoldDB" id="A0A645G4R6"/>
<dbReference type="GO" id="GO:0016616">
    <property type="term" value="F:oxidoreductase activity, acting on the CH-OH group of donors, NAD or NADP as acceptor"/>
    <property type="evidence" value="ECO:0007669"/>
    <property type="project" value="InterPro"/>
</dbReference>
<dbReference type="InterPro" id="IPR013328">
    <property type="entry name" value="6PGD_dom2"/>
</dbReference>
<reference evidence="2" key="1">
    <citation type="submission" date="2019-08" db="EMBL/GenBank/DDBJ databases">
        <authorList>
            <person name="Kucharzyk K."/>
            <person name="Murdoch R.W."/>
            <person name="Higgins S."/>
            <person name="Loffler F."/>
        </authorList>
    </citation>
    <scope>NUCLEOTIDE SEQUENCE</scope>
</reference>
<evidence type="ECO:0000313" key="2">
    <source>
        <dbReference type="EMBL" id="MPN20952.1"/>
    </source>
</evidence>
<sequence length="108" mass="11739">MQSGAATAEDVDNVMKYGLGLRYAALGPFGTADFGGLDTFEHISSYLFADLCDQKEGSQVLQDMVANGRLGVKSGAGFYDYSGDKAETATKQRDEMFIKLAKVLYFDK</sequence>
<dbReference type="Gene3D" id="1.10.1040.10">
    <property type="entry name" value="N-(1-d-carboxylethyl)-l-norvaline Dehydrogenase, domain 2"/>
    <property type="match status" value="1"/>
</dbReference>
<dbReference type="SUPFAM" id="SSF48179">
    <property type="entry name" value="6-phosphogluconate dehydrogenase C-terminal domain-like"/>
    <property type="match status" value="1"/>
</dbReference>
<feature type="domain" description="3-hydroxyacyl-CoA dehydrogenase C-terminal" evidence="1">
    <location>
        <begin position="2"/>
        <end position="81"/>
    </location>
</feature>
<dbReference type="GO" id="GO:0006631">
    <property type="term" value="P:fatty acid metabolic process"/>
    <property type="evidence" value="ECO:0007669"/>
    <property type="project" value="InterPro"/>
</dbReference>
<dbReference type="InterPro" id="IPR006108">
    <property type="entry name" value="3HC_DH_C"/>
</dbReference>
<dbReference type="InterPro" id="IPR008927">
    <property type="entry name" value="6-PGluconate_DH-like_C_sf"/>
</dbReference>
<dbReference type="PANTHER" id="PTHR48075">
    <property type="entry name" value="3-HYDROXYACYL-COA DEHYDROGENASE FAMILY PROTEIN"/>
    <property type="match status" value="1"/>
</dbReference>
<evidence type="ECO:0000259" key="1">
    <source>
        <dbReference type="Pfam" id="PF00725"/>
    </source>
</evidence>
<dbReference type="Pfam" id="PF00725">
    <property type="entry name" value="3HCDH"/>
    <property type="match status" value="1"/>
</dbReference>
<proteinExistence type="predicted"/>
<accession>A0A645G4R6</accession>
<dbReference type="EMBL" id="VSSQ01068813">
    <property type="protein sequence ID" value="MPN20952.1"/>
    <property type="molecule type" value="Genomic_DNA"/>
</dbReference>
<comment type="caution">
    <text evidence="2">The sequence shown here is derived from an EMBL/GenBank/DDBJ whole genome shotgun (WGS) entry which is preliminary data.</text>
</comment>
<gene>
    <name evidence="2" type="ORF">SDC9_168331</name>
</gene>
<protein>
    <recommendedName>
        <fullName evidence="1">3-hydroxyacyl-CoA dehydrogenase C-terminal domain-containing protein</fullName>
    </recommendedName>
</protein>